<comment type="caution">
    <text evidence="1">The sequence shown here is derived from an EMBL/GenBank/DDBJ whole genome shotgun (WGS) entry which is preliminary data.</text>
</comment>
<keyword evidence="2" id="KW-1185">Reference proteome</keyword>
<evidence type="ECO:0000313" key="1">
    <source>
        <dbReference type="EMBL" id="GEM46656.1"/>
    </source>
</evidence>
<name>A0A511N2J4_DEIC1</name>
<dbReference type="AlphaFoldDB" id="A0A511N2J4"/>
<accession>A0A511N2J4</accession>
<dbReference type="OrthoDB" id="114489at2"/>
<gene>
    <name evidence="1" type="ORF">DC3_22910</name>
</gene>
<reference evidence="1 2" key="1">
    <citation type="submission" date="2019-07" db="EMBL/GenBank/DDBJ databases">
        <title>Whole genome shotgun sequence of Deinococcus cellulosilyticus NBRC 106333.</title>
        <authorList>
            <person name="Hosoyama A."/>
            <person name="Uohara A."/>
            <person name="Ohji S."/>
            <person name="Ichikawa N."/>
        </authorList>
    </citation>
    <scope>NUCLEOTIDE SEQUENCE [LARGE SCALE GENOMIC DNA]</scope>
    <source>
        <strain evidence="1 2">NBRC 106333</strain>
    </source>
</reference>
<protein>
    <recommendedName>
        <fullName evidence="3">Nucleotidyltransferase family protein</fullName>
    </recommendedName>
</protein>
<organism evidence="1 2">
    <name type="scientific">Deinococcus cellulosilyticus (strain DSM 18568 / NBRC 106333 / KACC 11606 / 5516J-15)</name>
    <dbReference type="NCBI Taxonomy" id="1223518"/>
    <lineage>
        <taxon>Bacteria</taxon>
        <taxon>Thermotogati</taxon>
        <taxon>Deinococcota</taxon>
        <taxon>Deinococci</taxon>
        <taxon>Deinococcales</taxon>
        <taxon>Deinococcaceae</taxon>
        <taxon>Deinococcus</taxon>
    </lineage>
</organism>
<dbReference type="RefSeq" id="WP_146884471.1">
    <property type="nucleotide sequence ID" value="NZ_BJXB01000009.1"/>
</dbReference>
<dbReference type="Proteomes" id="UP000321306">
    <property type="component" value="Unassembled WGS sequence"/>
</dbReference>
<dbReference type="EMBL" id="BJXB01000009">
    <property type="protein sequence ID" value="GEM46656.1"/>
    <property type="molecule type" value="Genomic_DNA"/>
</dbReference>
<proteinExistence type="predicted"/>
<evidence type="ECO:0008006" key="3">
    <source>
        <dbReference type="Google" id="ProtNLM"/>
    </source>
</evidence>
<sequence>MDNLALLRHTLQLLQPVLDEVVLVGGMATGLLITDAGAEQVRYTRDIDLLIHVSTLGEYYQFSEKLRKLGFSEDTTEDAPMCRWKRLDTLLDVMTPDAQVLGFTNRWYEPSLHHTLKFTLDGLDVRVVDSWPPNSKPTKGAGKGT</sequence>
<evidence type="ECO:0000313" key="2">
    <source>
        <dbReference type="Proteomes" id="UP000321306"/>
    </source>
</evidence>